<dbReference type="EMBL" id="PQFF01000518">
    <property type="protein sequence ID" value="RHZ46349.1"/>
    <property type="molecule type" value="Genomic_DNA"/>
</dbReference>
<name>A0A397G8K4_9GLOM</name>
<gene>
    <name evidence="1" type="ORF">Glove_624g4</name>
</gene>
<accession>A0A397G8K4</accession>
<evidence type="ECO:0000313" key="2">
    <source>
        <dbReference type="Proteomes" id="UP000266861"/>
    </source>
</evidence>
<keyword evidence="2" id="KW-1185">Reference proteome</keyword>
<comment type="caution">
    <text evidence="1">The sequence shown here is derived from an EMBL/GenBank/DDBJ whole genome shotgun (WGS) entry which is preliminary data.</text>
</comment>
<reference evidence="1 2" key="1">
    <citation type="submission" date="2018-08" db="EMBL/GenBank/DDBJ databases">
        <title>Genome and evolution of the arbuscular mycorrhizal fungus Diversispora epigaea (formerly Glomus versiforme) and its bacterial endosymbionts.</title>
        <authorList>
            <person name="Sun X."/>
            <person name="Fei Z."/>
            <person name="Harrison M."/>
        </authorList>
    </citation>
    <scope>NUCLEOTIDE SEQUENCE [LARGE SCALE GENOMIC DNA]</scope>
    <source>
        <strain evidence="1 2">IT104</strain>
    </source>
</reference>
<protein>
    <submittedName>
        <fullName evidence="1">Uncharacterized protein</fullName>
    </submittedName>
</protein>
<proteinExistence type="predicted"/>
<dbReference type="AlphaFoldDB" id="A0A397G8K4"/>
<sequence length="81" mass="9317">MKRFSEVARMKRIKFINAKLINKTSSGIWHPIPVTCEEADCNSGRLRFCSLSSKSCDNLINILQEIRNILNESSINMDKEE</sequence>
<organism evidence="1 2">
    <name type="scientific">Diversispora epigaea</name>
    <dbReference type="NCBI Taxonomy" id="1348612"/>
    <lineage>
        <taxon>Eukaryota</taxon>
        <taxon>Fungi</taxon>
        <taxon>Fungi incertae sedis</taxon>
        <taxon>Mucoromycota</taxon>
        <taxon>Glomeromycotina</taxon>
        <taxon>Glomeromycetes</taxon>
        <taxon>Diversisporales</taxon>
        <taxon>Diversisporaceae</taxon>
        <taxon>Diversispora</taxon>
    </lineage>
</organism>
<evidence type="ECO:0000313" key="1">
    <source>
        <dbReference type="EMBL" id="RHZ46349.1"/>
    </source>
</evidence>
<dbReference type="Proteomes" id="UP000266861">
    <property type="component" value="Unassembled WGS sequence"/>
</dbReference>